<reference evidence="2 3" key="1">
    <citation type="submission" date="2015-04" db="EMBL/GenBank/DDBJ databases">
        <authorList>
            <person name="Syromyatnikov M.Y."/>
            <person name="Popov V.N."/>
        </authorList>
    </citation>
    <scope>NUCLEOTIDE SEQUENCE [LARGE SCALE GENOMIC DNA]</scope>
</reference>
<feature type="compositionally biased region" description="Basic residues" evidence="1">
    <location>
        <begin position="41"/>
        <end position="62"/>
    </location>
</feature>
<name>A0A1J1IMY8_9DIPT</name>
<feature type="region of interest" description="Disordered" evidence="1">
    <location>
        <begin position="239"/>
        <end position="269"/>
    </location>
</feature>
<feature type="compositionally biased region" description="Basic and acidic residues" evidence="1">
    <location>
        <begin position="29"/>
        <end position="40"/>
    </location>
</feature>
<feature type="compositionally biased region" description="Acidic residues" evidence="1">
    <location>
        <begin position="14"/>
        <end position="28"/>
    </location>
</feature>
<protein>
    <submittedName>
        <fullName evidence="2">CLUMA_CG014343, isoform A</fullName>
    </submittedName>
</protein>
<organism evidence="2 3">
    <name type="scientific">Clunio marinus</name>
    <dbReference type="NCBI Taxonomy" id="568069"/>
    <lineage>
        <taxon>Eukaryota</taxon>
        <taxon>Metazoa</taxon>
        <taxon>Ecdysozoa</taxon>
        <taxon>Arthropoda</taxon>
        <taxon>Hexapoda</taxon>
        <taxon>Insecta</taxon>
        <taxon>Pterygota</taxon>
        <taxon>Neoptera</taxon>
        <taxon>Endopterygota</taxon>
        <taxon>Diptera</taxon>
        <taxon>Nematocera</taxon>
        <taxon>Chironomoidea</taxon>
        <taxon>Chironomidae</taxon>
        <taxon>Clunio</taxon>
    </lineage>
</organism>
<gene>
    <name evidence="2" type="ORF">CLUMA_CG014343</name>
</gene>
<feature type="region of interest" description="Disordered" evidence="1">
    <location>
        <begin position="1"/>
        <end position="116"/>
    </location>
</feature>
<evidence type="ECO:0000313" key="3">
    <source>
        <dbReference type="Proteomes" id="UP000183832"/>
    </source>
</evidence>
<evidence type="ECO:0000313" key="2">
    <source>
        <dbReference type="EMBL" id="CRL01528.1"/>
    </source>
</evidence>
<dbReference type="AlphaFoldDB" id="A0A1J1IMY8"/>
<accession>A0A1J1IMY8</accession>
<evidence type="ECO:0000256" key="1">
    <source>
        <dbReference type="SAM" id="MobiDB-lite"/>
    </source>
</evidence>
<feature type="compositionally biased region" description="Acidic residues" evidence="1">
    <location>
        <begin position="256"/>
        <end position="269"/>
    </location>
</feature>
<dbReference type="EMBL" id="CVRI01000055">
    <property type="protein sequence ID" value="CRL01528.1"/>
    <property type="molecule type" value="Genomic_DNA"/>
</dbReference>
<dbReference type="Proteomes" id="UP000183832">
    <property type="component" value="Unassembled WGS sequence"/>
</dbReference>
<sequence>MRDRTKMVSNTGSDYDENEGEFEADDGSDDWKPEVEETKKVVKKTPKRKITATKTSAKKKKLKKDDSDEESENSEEEEEENEEDEEDEEEDESMDTSSKSNAKKSKKAPSEADARNFPDRQGIFSLYAYKGDLKNGLRANTNICLWRRDGQSLLQKYLRDKESKGNSIYFNSSMVYSCWEDRRKDEFLEVKVKCVANSGKDSTRDSKVELVDINGIEQACIDGKFHELELEPYVSYADKKKEEDAMNGTTTSQTVIEEEEEEEVSEGEE</sequence>
<dbReference type="OrthoDB" id="8054697at2759"/>
<proteinExistence type="predicted"/>
<feature type="compositionally biased region" description="Acidic residues" evidence="1">
    <location>
        <begin position="67"/>
        <end position="94"/>
    </location>
</feature>
<keyword evidence="3" id="KW-1185">Reference proteome</keyword>